<feature type="compositionally biased region" description="Basic and acidic residues" evidence="5">
    <location>
        <begin position="250"/>
        <end position="261"/>
    </location>
</feature>
<feature type="compositionally biased region" description="Low complexity" evidence="5">
    <location>
        <begin position="131"/>
        <end position="142"/>
    </location>
</feature>
<feature type="region of interest" description="Disordered" evidence="5">
    <location>
        <begin position="729"/>
        <end position="837"/>
    </location>
</feature>
<evidence type="ECO:0000259" key="6">
    <source>
        <dbReference type="PROSITE" id="PS50865"/>
    </source>
</evidence>
<evidence type="ECO:0000256" key="1">
    <source>
        <dbReference type="ARBA" id="ARBA00022723"/>
    </source>
</evidence>
<dbReference type="InterPro" id="IPR057053">
    <property type="entry name" value="MYND_ZMYND11_ZMYD8"/>
</dbReference>
<feature type="compositionally biased region" description="Polar residues" evidence="5">
    <location>
        <begin position="436"/>
        <end position="456"/>
    </location>
</feature>
<dbReference type="GO" id="GO:0003714">
    <property type="term" value="F:transcription corepressor activity"/>
    <property type="evidence" value="ECO:0007669"/>
    <property type="project" value="InterPro"/>
</dbReference>
<keyword evidence="1" id="KW-0479">Metal-binding</keyword>
<keyword evidence="2 4" id="KW-0863">Zinc-finger</keyword>
<feature type="compositionally biased region" description="Acidic residues" evidence="5">
    <location>
        <begin position="478"/>
        <end position="487"/>
    </location>
</feature>
<feature type="compositionally biased region" description="Polar residues" evidence="5">
    <location>
        <begin position="414"/>
        <end position="425"/>
    </location>
</feature>
<dbReference type="GO" id="GO:0009966">
    <property type="term" value="P:regulation of signal transduction"/>
    <property type="evidence" value="ECO:0007669"/>
    <property type="project" value="TreeGrafter"/>
</dbReference>
<feature type="compositionally biased region" description="Basic and acidic residues" evidence="5">
    <location>
        <begin position="729"/>
        <end position="744"/>
    </location>
</feature>
<protein>
    <submittedName>
        <fullName evidence="7">Zinc finger MYND domain-containing protein 11</fullName>
    </submittedName>
</protein>
<feature type="compositionally biased region" description="Basic and acidic residues" evidence="5">
    <location>
        <begin position="279"/>
        <end position="294"/>
    </location>
</feature>
<dbReference type="PROSITE" id="PS50865">
    <property type="entry name" value="ZF_MYND_2"/>
    <property type="match status" value="1"/>
</dbReference>
<dbReference type="InterPro" id="IPR047269">
    <property type="entry name" value="ZMY11"/>
</dbReference>
<proteinExistence type="predicted"/>
<evidence type="ECO:0000256" key="5">
    <source>
        <dbReference type="SAM" id="MobiDB-lite"/>
    </source>
</evidence>
<feature type="compositionally biased region" description="Basic and acidic residues" evidence="5">
    <location>
        <begin position="143"/>
        <end position="155"/>
    </location>
</feature>
<feature type="compositionally biased region" description="Acidic residues" evidence="5">
    <location>
        <begin position="328"/>
        <end position="341"/>
    </location>
</feature>
<feature type="non-terminal residue" evidence="7">
    <location>
        <position position="1"/>
    </location>
</feature>
<dbReference type="GO" id="GO:0008270">
    <property type="term" value="F:zinc ion binding"/>
    <property type="evidence" value="ECO:0007669"/>
    <property type="project" value="UniProtKB-KW"/>
</dbReference>
<feature type="compositionally biased region" description="Basic and acidic residues" evidence="5">
    <location>
        <begin position="798"/>
        <end position="810"/>
    </location>
</feature>
<evidence type="ECO:0000313" key="7">
    <source>
        <dbReference type="EMBL" id="JAP99240.1"/>
    </source>
</evidence>
<gene>
    <name evidence="7" type="primary">ZMYND11_0</name>
    <name evidence="7" type="ORF">g.87977</name>
</gene>
<evidence type="ECO:0000256" key="4">
    <source>
        <dbReference type="PROSITE-ProRule" id="PRU00134"/>
    </source>
</evidence>
<feature type="compositionally biased region" description="Polar residues" evidence="5">
    <location>
        <begin position="1"/>
        <end position="16"/>
    </location>
</feature>
<dbReference type="AlphaFoldDB" id="A0A146KRY2"/>
<sequence>PSQSAVKDCGASSSKTSFEEPTLPENGVSGEADESHTNDEDATPGIEQESSNDDLESESTGIELNSSSATSAVPDTVRSELSETKSPRDSKSSKLTSSSSNGSCGTLASAEEPPTSESEPPTNGVGEAQVEPETTSTETTDTALERPVAENKTLEESSSSTSVSAELIVVTTDEGPVNPAADNKRAAVPSINDLEVTCDVEDGGLDQNVPNDKITASLTSNPIDNSQPNDSKSDVPSKVNEMDCDTELSITEKKSSIRTEHTTTLVHSPTLEMEVDSSDNPRENVEATKDKSDILGDTSSIKRQRPLTSGRVADPNCSCVLCGGTSDVPDDDSEDGDDDDALAVPQVSPRTESSQKARVANGGENSVASSSGIETDIKNVLSVRTPSIPMKRIVKPIEEISDLSDYVSEDDSPESIQNDSDSEWTPSDEERKLIPSRTTRSSVRAKETGNTTSGRTRSIVKIDKTPTEKPSPIKNGETDPELNEDDEGVPENLISLQVNMNETVASYKLKNSKTTYSYKQLYEGGDSAEVDIEANRSDKVLVVRSTDNDEFNPKGPLPQSMVDLLDDMKTYFDHFFEKLDKLKKIAKSDAVPSSDDVADESNSKENSAEKCIETLEEDVKMFPALLNLEMVQFVEKCKQHFQEKLEDIGERYKKIRWCVACSEAALFHCCFKAAYCSCRCQKKHWEDHRKECAQESVTLLDPHLRLNSSLMLRVKNLNKSKFTISDLEKSYSKPGDCEDPKKQGGADQTSNTLPDKDDSKTPVVPARKSLYSSKPTVKTYMAPVHSKSTPKTDGSNKNTKDFEPVKRKLDSSISARRSIKTSDKSPSVPKDPLTTSVSKEPYKTVGAANKTVSKTAATKKKNETFLTTYGVKKSPTVTLNSRNTSVASTLTSGSLLLPKSMINVGGITTTAGNNQVVVKFRSVTLPNGDKRLIPADLPLDQGFSIVQTSSPSSGKPATSGSILITRPAKPAYTATTGFIPLSQVSPSMSQPVILQQGINGFLTPITSPMVTQTAAPPLPTLTPIPKQGPCSVRTLNDEELNKILNTDHLQSAFDDSYYANTRIRS</sequence>
<feature type="domain" description="MYND-type" evidence="6">
    <location>
        <begin position="658"/>
        <end position="692"/>
    </location>
</feature>
<dbReference type="EMBL" id="GDHC01019388">
    <property type="protein sequence ID" value="JAP99240.1"/>
    <property type="molecule type" value="Transcribed_RNA"/>
</dbReference>
<feature type="compositionally biased region" description="Polar residues" evidence="5">
    <location>
        <begin position="786"/>
        <end position="797"/>
    </location>
</feature>
<dbReference type="PANTHER" id="PTHR46379:SF1">
    <property type="entry name" value="ZINC FINGER MYND DOMAIN-CONTAINING PROTEIN 11"/>
    <property type="match status" value="1"/>
</dbReference>
<dbReference type="InterPro" id="IPR002893">
    <property type="entry name" value="Znf_MYND"/>
</dbReference>
<name>A0A146KRY2_LYGHE</name>
<dbReference type="GO" id="GO:0034243">
    <property type="term" value="P:regulation of transcription elongation by RNA polymerase II"/>
    <property type="evidence" value="ECO:0007669"/>
    <property type="project" value="InterPro"/>
</dbReference>
<dbReference type="GO" id="GO:0005634">
    <property type="term" value="C:nucleus"/>
    <property type="evidence" value="ECO:0007669"/>
    <property type="project" value="TreeGrafter"/>
</dbReference>
<organism evidence="7">
    <name type="scientific">Lygus hesperus</name>
    <name type="common">Western plant bug</name>
    <dbReference type="NCBI Taxonomy" id="30085"/>
    <lineage>
        <taxon>Eukaryota</taxon>
        <taxon>Metazoa</taxon>
        <taxon>Ecdysozoa</taxon>
        <taxon>Arthropoda</taxon>
        <taxon>Hexapoda</taxon>
        <taxon>Insecta</taxon>
        <taxon>Pterygota</taxon>
        <taxon>Neoptera</taxon>
        <taxon>Paraneoptera</taxon>
        <taxon>Hemiptera</taxon>
        <taxon>Heteroptera</taxon>
        <taxon>Panheteroptera</taxon>
        <taxon>Cimicomorpha</taxon>
        <taxon>Miridae</taxon>
        <taxon>Mirini</taxon>
        <taxon>Lygus</taxon>
    </lineage>
</organism>
<dbReference type="Pfam" id="PF24324">
    <property type="entry name" value="MYND_ZMYND11_ZMYD8"/>
    <property type="match status" value="1"/>
</dbReference>
<dbReference type="SUPFAM" id="SSF144232">
    <property type="entry name" value="HIT/MYND zinc finger-like"/>
    <property type="match status" value="1"/>
</dbReference>
<reference evidence="7" key="1">
    <citation type="journal article" date="2016" name="Gigascience">
        <title>De novo construction of an expanded transcriptome assembly for the western tarnished plant bug, Lygus hesperus.</title>
        <authorList>
            <person name="Tassone E.E."/>
            <person name="Geib S.M."/>
            <person name="Hall B."/>
            <person name="Fabrick J.A."/>
            <person name="Brent C.S."/>
            <person name="Hull J.J."/>
        </authorList>
    </citation>
    <scope>NUCLEOTIDE SEQUENCE</scope>
</reference>
<feature type="compositionally biased region" description="Low complexity" evidence="5">
    <location>
        <begin position="93"/>
        <end position="122"/>
    </location>
</feature>
<dbReference type="PANTHER" id="PTHR46379">
    <property type="entry name" value="ZINC FINGER MYND DOMAIN-CONTAINING"/>
    <property type="match status" value="1"/>
</dbReference>
<feature type="compositionally biased region" description="Polar residues" evidence="5">
    <location>
        <begin position="58"/>
        <end position="73"/>
    </location>
</feature>
<feature type="region of interest" description="Disordered" evidence="5">
    <location>
        <begin position="328"/>
        <end position="376"/>
    </location>
</feature>
<feature type="compositionally biased region" description="Polar residues" evidence="5">
    <location>
        <begin position="363"/>
        <end position="373"/>
    </location>
</feature>
<feature type="region of interest" description="Disordered" evidence="5">
    <location>
        <begin position="404"/>
        <end position="487"/>
    </location>
</feature>
<feature type="region of interest" description="Disordered" evidence="5">
    <location>
        <begin position="201"/>
        <end position="314"/>
    </location>
</feature>
<evidence type="ECO:0000256" key="3">
    <source>
        <dbReference type="ARBA" id="ARBA00022833"/>
    </source>
</evidence>
<dbReference type="Gene3D" id="6.10.140.2220">
    <property type="match status" value="1"/>
</dbReference>
<feature type="region of interest" description="Disordered" evidence="5">
    <location>
        <begin position="1"/>
        <end position="167"/>
    </location>
</feature>
<feature type="compositionally biased region" description="Polar residues" evidence="5">
    <location>
        <begin position="208"/>
        <end position="230"/>
    </location>
</feature>
<evidence type="ECO:0000256" key="2">
    <source>
        <dbReference type="ARBA" id="ARBA00022771"/>
    </source>
</evidence>
<feature type="compositionally biased region" description="Basic and acidic residues" evidence="5">
    <location>
        <begin position="77"/>
        <end position="92"/>
    </location>
</feature>
<keyword evidence="3" id="KW-0862">Zinc</keyword>
<dbReference type="PROSITE" id="PS01360">
    <property type="entry name" value="ZF_MYND_1"/>
    <property type="match status" value="1"/>
</dbReference>
<feature type="compositionally biased region" description="Acidic residues" evidence="5">
    <location>
        <begin position="404"/>
        <end position="413"/>
    </location>
</feature>
<accession>A0A146KRY2</accession>